<evidence type="ECO:0000313" key="7">
    <source>
        <dbReference type="Proteomes" id="UP000631114"/>
    </source>
</evidence>
<dbReference type="OrthoDB" id="687110at2759"/>
<evidence type="ECO:0000256" key="2">
    <source>
        <dbReference type="ARBA" id="ARBA00022604"/>
    </source>
</evidence>
<evidence type="ECO:0000256" key="1">
    <source>
        <dbReference type="ARBA" id="ARBA00022448"/>
    </source>
</evidence>
<dbReference type="EMBL" id="JADFTS010000001">
    <property type="protein sequence ID" value="KAF9623658.1"/>
    <property type="molecule type" value="Genomic_DNA"/>
</dbReference>
<feature type="domain" description="Agenet" evidence="5">
    <location>
        <begin position="79"/>
        <end position="136"/>
    </location>
</feature>
<proteinExistence type="predicted"/>
<dbReference type="Gene3D" id="2.30.30.140">
    <property type="match status" value="1"/>
</dbReference>
<dbReference type="CDD" id="cd20405">
    <property type="entry name" value="Tudor_Agenet_AtDUF_rpt1_3"/>
    <property type="match status" value="1"/>
</dbReference>
<dbReference type="Proteomes" id="UP000631114">
    <property type="component" value="Unassembled WGS sequence"/>
</dbReference>
<dbReference type="InterPro" id="IPR007930">
    <property type="entry name" value="DUF724"/>
</dbReference>
<dbReference type="Pfam" id="PF05641">
    <property type="entry name" value="Agenet"/>
    <property type="match status" value="2"/>
</dbReference>
<sequence>MKKREFMIGQEVEIASKDKGFEESWYLATIVRPTKSKKSNKYLIQYKTLVEDIDTNFPLREYIDFAQIRPVQPEGVGTQSFKLNDQVDAFHSEGWWKGKIIKLLNEGSKYVVFFKITREKLEFDASKLRTHMEWIDEKWLITSRNQETAVLAQSEGSSQSPNPSGCSAFGTNTSILQTPSGVLDVEQEMALDNQSTLKGTSLPSPDAILSQEKMKQSIPKSNAEVSIPFERVKEGQTIDTATCKKECPARETFIRSPTDANHFSATKSNRNIIEAADSEDIGFIQPRMQRQKVHHDVVPTGQLKEPLCNTDIKSKGAKQMKNKKEQVLYRKRGRQVGSVLKNESASKEKVLTKKRGRPVGLGQRHKRGRPKVLDVSNAFQSEGHENKSTSKEKVLRRKIEQPIVSGDRHEKGMEKAPDLSVPSESKVVTTETTFSSAIQQDKAPLPRQVETLPFIKRSLLWGFIECSEVFKLMPQQPHFRPLEYYRVELREGYAIRHMLDFANLVKGIHEAKLDEPRSMYENTLEVLTDYEELGFIVQPIRAREEDLLRIKDSCSQLDDRLKAAISDLTEEKRKLHEVQQSITQLNIKLQTLMKEKETKGSNVVELQRRLDAIRERIQVARLDFERKVVSPMSLFFMLLLNITNKNSERQIVYFPITEPMCPSDPPTVNVPESNENRDPPKP</sequence>
<evidence type="ECO:0000256" key="4">
    <source>
        <dbReference type="SAM" id="MobiDB-lite"/>
    </source>
</evidence>
<comment type="caution">
    <text evidence="6">The sequence shown here is derived from an EMBL/GenBank/DDBJ whole genome shotgun (WGS) entry which is preliminary data.</text>
</comment>
<gene>
    <name evidence="6" type="ORF">IFM89_003690</name>
</gene>
<evidence type="ECO:0000256" key="3">
    <source>
        <dbReference type="SAM" id="Coils"/>
    </source>
</evidence>
<dbReference type="SMART" id="SM00743">
    <property type="entry name" value="Agenet"/>
    <property type="match status" value="2"/>
</dbReference>
<dbReference type="PANTHER" id="PTHR31917">
    <property type="entry name" value="AGENET DOMAIN-CONTAINING PROTEIN-RELATED"/>
    <property type="match status" value="1"/>
</dbReference>
<evidence type="ECO:0000313" key="6">
    <source>
        <dbReference type="EMBL" id="KAF9623658.1"/>
    </source>
</evidence>
<feature type="coiled-coil region" evidence="3">
    <location>
        <begin position="554"/>
        <end position="623"/>
    </location>
</feature>
<dbReference type="PANTHER" id="PTHR31917:SF148">
    <property type="entry name" value="DUF724 DOMAIN-CONTAINING PROTEIN 2"/>
    <property type="match status" value="1"/>
</dbReference>
<evidence type="ECO:0000259" key="5">
    <source>
        <dbReference type="SMART" id="SM00743"/>
    </source>
</evidence>
<keyword evidence="7" id="KW-1185">Reference proteome</keyword>
<dbReference type="AlphaFoldDB" id="A0A835IUZ2"/>
<dbReference type="CDD" id="cd20406">
    <property type="entry name" value="Tudor_Agenet_AtDUF_rpt2_4"/>
    <property type="match status" value="1"/>
</dbReference>
<dbReference type="InterPro" id="IPR014002">
    <property type="entry name" value="Agenet_dom_plant"/>
</dbReference>
<feature type="region of interest" description="Disordered" evidence="4">
    <location>
        <begin position="662"/>
        <end position="682"/>
    </location>
</feature>
<dbReference type="Pfam" id="PF05266">
    <property type="entry name" value="DUF724"/>
    <property type="match status" value="1"/>
</dbReference>
<keyword evidence="2" id="KW-0341">Growth regulation</keyword>
<protein>
    <recommendedName>
        <fullName evidence="5">Agenet domain-containing protein</fullName>
    </recommendedName>
</protein>
<keyword evidence="1" id="KW-0813">Transport</keyword>
<name>A0A835IUZ2_9MAGN</name>
<dbReference type="InterPro" id="IPR008395">
    <property type="entry name" value="Agenet-like_dom"/>
</dbReference>
<organism evidence="6 7">
    <name type="scientific">Coptis chinensis</name>
    <dbReference type="NCBI Taxonomy" id="261450"/>
    <lineage>
        <taxon>Eukaryota</taxon>
        <taxon>Viridiplantae</taxon>
        <taxon>Streptophyta</taxon>
        <taxon>Embryophyta</taxon>
        <taxon>Tracheophyta</taxon>
        <taxon>Spermatophyta</taxon>
        <taxon>Magnoliopsida</taxon>
        <taxon>Ranunculales</taxon>
        <taxon>Ranunculaceae</taxon>
        <taxon>Coptidoideae</taxon>
        <taxon>Coptis</taxon>
    </lineage>
</organism>
<feature type="domain" description="Agenet" evidence="5">
    <location>
        <begin position="4"/>
        <end position="76"/>
    </location>
</feature>
<reference evidence="6 7" key="1">
    <citation type="submission" date="2020-10" db="EMBL/GenBank/DDBJ databases">
        <title>The Coptis chinensis genome and diversification of protoberbering-type alkaloids.</title>
        <authorList>
            <person name="Wang B."/>
            <person name="Shu S."/>
            <person name="Song C."/>
            <person name="Liu Y."/>
        </authorList>
    </citation>
    <scope>NUCLEOTIDE SEQUENCE [LARGE SCALE GENOMIC DNA]</scope>
    <source>
        <strain evidence="6">HL-2020</strain>
        <tissue evidence="6">Leaf</tissue>
    </source>
</reference>
<keyword evidence="3" id="KW-0175">Coiled coil</keyword>
<accession>A0A835IUZ2</accession>